<dbReference type="EMBL" id="VITK01000005">
    <property type="protein sequence ID" value="TWA99016.1"/>
    <property type="molecule type" value="Genomic_DNA"/>
</dbReference>
<keyword evidence="2" id="KW-1185">Reference proteome</keyword>
<protein>
    <submittedName>
        <fullName evidence="1">Uncharacterized protein</fullName>
    </submittedName>
</protein>
<proteinExistence type="predicted"/>
<dbReference type="STRING" id="1803665.GCA_001641335_05484"/>
<dbReference type="AlphaFoldDB" id="A0A560DPI3"/>
<comment type="caution">
    <text evidence="1">The sequence shown here is derived from an EMBL/GenBank/DDBJ whole genome shotgun (WGS) entry which is preliminary data.</text>
</comment>
<accession>A0A560DPI3</accession>
<dbReference type="Proteomes" id="UP000319949">
    <property type="component" value="Unassembled WGS sequence"/>
</dbReference>
<sequence length="101" mass="11285">MRSPIHLQAIFRKSEERHAPGATFLVLDVNGEFRTAFEKLPSIADIGVERVILDGSAAADKFRVSHWFLDLAELKLLLQALRAYPISILRMALGLTTLLGR</sequence>
<evidence type="ECO:0000313" key="2">
    <source>
        <dbReference type="Proteomes" id="UP000319949"/>
    </source>
</evidence>
<reference evidence="1 2" key="1">
    <citation type="submission" date="2019-06" db="EMBL/GenBank/DDBJ databases">
        <title>Genomic Encyclopedia of Type Strains, Phase IV (KMG-V): Genome sequencing to study the core and pangenomes of soil and plant-associated prokaryotes.</title>
        <authorList>
            <person name="Whitman W."/>
        </authorList>
    </citation>
    <scope>NUCLEOTIDE SEQUENCE [LARGE SCALE GENOMIC DNA]</scope>
    <source>
        <strain evidence="1 2">BR 510</strain>
    </source>
</reference>
<organism evidence="1 2">
    <name type="scientific">Bradyrhizobium stylosanthis</name>
    <dbReference type="NCBI Taxonomy" id="1803665"/>
    <lineage>
        <taxon>Bacteria</taxon>
        <taxon>Pseudomonadati</taxon>
        <taxon>Pseudomonadota</taxon>
        <taxon>Alphaproteobacteria</taxon>
        <taxon>Hyphomicrobiales</taxon>
        <taxon>Nitrobacteraceae</taxon>
        <taxon>Bradyrhizobium</taxon>
    </lineage>
</organism>
<dbReference type="RefSeq" id="WP_063690492.1">
    <property type="nucleotide sequence ID" value="NZ_LVEM01000003.1"/>
</dbReference>
<evidence type="ECO:0000313" key="1">
    <source>
        <dbReference type="EMBL" id="TWA99016.1"/>
    </source>
</evidence>
<name>A0A560DPI3_9BRAD</name>
<dbReference type="OrthoDB" id="9806951at2"/>
<gene>
    <name evidence="1" type="ORF">FBZ96_105696</name>
</gene>